<dbReference type="Pfam" id="PF01488">
    <property type="entry name" value="Shikimate_DH"/>
    <property type="match status" value="1"/>
</dbReference>
<feature type="binding site" evidence="8">
    <location>
        <position position="86"/>
    </location>
    <ligand>
        <name>shikimate</name>
        <dbReference type="ChEBI" id="CHEBI:36208"/>
    </ligand>
</feature>
<feature type="binding site" evidence="8">
    <location>
        <position position="77"/>
    </location>
    <ligand>
        <name>NADP(+)</name>
        <dbReference type="ChEBI" id="CHEBI:58349"/>
    </ligand>
</feature>
<dbReference type="InterPro" id="IPR006151">
    <property type="entry name" value="Shikm_DH/Glu-tRNA_Rdtase"/>
</dbReference>
<feature type="binding site" evidence="8">
    <location>
        <position position="238"/>
    </location>
    <ligand>
        <name>NADP(+)</name>
        <dbReference type="ChEBI" id="CHEBI:58349"/>
    </ligand>
</feature>
<gene>
    <name evidence="8" type="primary">aroE</name>
    <name evidence="12" type="ORF">EDC45_1849</name>
</gene>
<feature type="binding site" evidence="8">
    <location>
        <position position="213"/>
    </location>
    <ligand>
        <name>NADP(+)</name>
        <dbReference type="ChEBI" id="CHEBI:58349"/>
    </ligand>
</feature>
<proteinExistence type="inferred from homology"/>
<comment type="caution">
    <text evidence="12">The sequence shown here is derived from an EMBL/GenBank/DDBJ whole genome shotgun (WGS) entry which is preliminary data.</text>
</comment>
<comment type="pathway">
    <text evidence="1 8">Metabolic intermediate biosynthesis; chorismate biosynthesis; chorismate from D-erythrose 4-phosphate and phosphoenolpyruvate: step 4/7.</text>
</comment>
<dbReference type="NCBIfam" id="TIGR00507">
    <property type="entry name" value="aroE"/>
    <property type="match status" value="1"/>
</dbReference>
<evidence type="ECO:0000256" key="6">
    <source>
        <dbReference type="ARBA" id="ARBA00023141"/>
    </source>
</evidence>
<accession>A0A4V3D9G3</accession>
<evidence type="ECO:0000256" key="4">
    <source>
        <dbReference type="ARBA" id="ARBA00022857"/>
    </source>
</evidence>
<dbReference type="OrthoDB" id="9776868at2"/>
<dbReference type="InterPro" id="IPR041121">
    <property type="entry name" value="SDH_C"/>
</dbReference>
<comment type="catalytic activity">
    <reaction evidence="7 8">
        <text>shikimate + NADP(+) = 3-dehydroshikimate + NADPH + H(+)</text>
        <dbReference type="Rhea" id="RHEA:17737"/>
        <dbReference type="ChEBI" id="CHEBI:15378"/>
        <dbReference type="ChEBI" id="CHEBI:16630"/>
        <dbReference type="ChEBI" id="CHEBI:36208"/>
        <dbReference type="ChEBI" id="CHEBI:57783"/>
        <dbReference type="ChEBI" id="CHEBI:58349"/>
        <dbReference type="EC" id="1.1.1.25"/>
    </reaction>
</comment>
<dbReference type="PANTHER" id="PTHR21089">
    <property type="entry name" value="SHIKIMATE DEHYDROGENASE"/>
    <property type="match status" value="1"/>
</dbReference>
<feature type="binding site" evidence="8">
    <location>
        <position position="215"/>
    </location>
    <ligand>
        <name>shikimate</name>
        <dbReference type="ChEBI" id="CHEBI:36208"/>
    </ligand>
</feature>
<evidence type="ECO:0000313" key="12">
    <source>
        <dbReference type="EMBL" id="TDQ56639.1"/>
    </source>
</evidence>
<evidence type="ECO:0000259" key="10">
    <source>
        <dbReference type="Pfam" id="PF08501"/>
    </source>
</evidence>
<protein>
    <recommendedName>
        <fullName evidence="2 8">Shikimate dehydrogenase (NADP(+))</fullName>
        <shortName evidence="8">SDH</shortName>
        <ecNumber evidence="2 8">1.1.1.25</ecNumber>
    </recommendedName>
</protein>
<feature type="domain" description="Shikimate dehydrogenase substrate binding N-terminal" evidence="10">
    <location>
        <begin position="6"/>
        <end position="88"/>
    </location>
</feature>
<reference evidence="12 13" key="1">
    <citation type="submission" date="2019-03" db="EMBL/GenBank/DDBJ databases">
        <title>Genomic Encyclopedia of Type Strains, Phase IV (KMG-IV): sequencing the most valuable type-strain genomes for metagenomic binning, comparative biology and taxonomic classification.</title>
        <authorList>
            <person name="Goeker M."/>
        </authorList>
    </citation>
    <scope>NUCLEOTIDE SEQUENCE [LARGE SCALE GENOMIC DNA]</scope>
    <source>
        <strain evidence="12 13">DSM 28403</strain>
    </source>
</reference>
<dbReference type="EMBL" id="SNYQ01000009">
    <property type="protein sequence ID" value="TDQ56639.1"/>
    <property type="molecule type" value="Genomic_DNA"/>
</dbReference>
<dbReference type="HAMAP" id="MF_00222">
    <property type="entry name" value="Shikimate_DH_AroE"/>
    <property type="match status" value="1"/>
</dbReference>
<sequence>MDTYAVWGNPIAQSKSPQIHAVFAAQTGQAMKYEAILGDPQQFEQQLRAFFAAGAKGCNITAPFKQRAYLLADCHSERAITAQACNTLKKLDDGRLYADNTDGAGLVSDLNRLGWLKPEQSLLILGAGGATKGVLLPLLQARQNILIANRTLSKARELADKFAPYGNIQALELVRIPPQKFDLIINATSSGLQGKIPDIAPEILLRAGAVYDMQYAKHTDTPFIAHCKGLGVTKLCDGFGMLVNQAAHSFNLWRGVMPQTEMLLAEGKL</sequence>
<comment type="subunit">
    <text evidence="8">Homodimer.</text>
</comment>
<feature type="binding site" evidence="8">
    <location>
        <position position="245"/>
    </location>
    <ligand>
        <name>shikimate</name>
        <dbReference type="ChEBI" id="CHEBI:36208"/>
    </ligand>
</feature>
<evidence type="ECO:0000256" key="7">
    <source>
        <dbReference type="ARBA" id="ARBA00049442"/>
    </source>
</evidence>
<feature type="binding site" evidence="8">
    <location>
        <begin position="149"/>
        <end position="154"/>
    </location>
    <ligand>
        <name>NADP(+)</name>
        <dbReference type="ChEBI" id="CHEBI:58349"/>
    </ligand>
</feature>
<dbReference type="InterPro" id="IPR013708">
    <property type="entry name" value="Shikimate_DH-bd_N"/>
</dbReference>
<dbReference type="UniPathway" id="UPA00053">
    <property type="reaction ID" value="UER00087"/>
</dbReference>
<keyword evidence="3 8" id="KW-0028">Amino-acid biosynthesis</keyword>
<dbReference type="GO" id="GO:0009423">
    <property type="term" value="P:chorismate biosynthetic process"/>
    <property type="evidence" value="ECO:0007669"/>
    <property type="project" value="UniProtKB-UniRule"/>
</dbReference>
<dbReference type="GO" id="GO:0005829">
    <property type="term" value="C:cytosol"/>
    <property type="evidence" value="ECO:0007669"/>
    <property type="project" value="TreeGrafter"/>
</dbReference>
<dbReference type="AlphaFoldDB" id="A0A4V3D9G3"/>
<organism evidence="12 13">
    <name type="scientific">Mesocricetibacter intestinalis</name>
    <dbReference type="NCBI Taxonomy" id="1521930"/>
    <lineage>
        <taxon>Bacteria</taxon>
        <taxon>Pseudomonadati</taxon>
        <taxon>Pseudomonadota</taxon>
        <taxon>Gammaproteobacteria</taxon>
        <taxon>Pasteurellales</taxon>
        <taxon>Pasteurellaceae</taxon>
        <taxon>Mesocricetibacter</taxon>
    </lineage>
</organism>
<dbReference type="GO" id="GO:0008652">
    <property type="term" value="P:amino acid biosynthetic process"/>
    <property type="evidence" value="ECO:0007669"/>
    <property type="project" value="UniProtKB-KW"/>
</dbReference>
<evidence type="ECO:0000256" key="1">
    <source>
        <dbReference type="ARBA" id="ARBA00004871"/>
    </source>
</evidence>
<dbReference type="GO" id="GO:0009073">
    <property type="term" value="P:aromatic amino acid family biosynthetic process"/>
    <property type="evidence" value="ECO:0007669"/>
    <property type="project" value="UniProtKB-KW"/>
</dbReference>
<dbReference type="Pfam" id="PF18317">
    <property type="entry name" value="SDH_C"/>
    <property type="match status" value="1"/>
</dbReference>
<dbReference type="PANTHER" id="PTHR21089:SF1">
    <property type="entry name" value="BIFUNCTIONAL 3-DEHYDROQUINATE DEHYDRATASE_SHIKIMATE DEHYDROGENASE, CHLOROPLASTIC"/>
    <property type="match status" value="1"/>
</dbReference>
<evidence type="ECO:0000256" key="3">
    <source>
        <dbReference type="ARBA" id="ARBA00022605"/>
    </source>
</evidence>
<dbReference type="Gene3D" id="3.40.50.10860">
    <property type="entry name" value="Leucine Dehydrogenase, chain A, domain 1"/>
    <property type="match status" value="1"/>
</dbReference>
<dbReference type="GO" id="GO:0050661">
    <property type="term" value="F:NADP binding"/>
    <property type="evidence" value="ECO:0007669"/>
    <property type="project" value="InterPro"/>
</dbReference>
<dbReference type="SUPFAM" id="SSF51735">
    <property type="entry name" value="NAD(P)-binding Rossmann-fold domains"/>
    <property type="match status" value="1"/>
</dbReference>
<feature type="binding site" evidence="8">
    <location>
        <begin position="126"/>
        <end position="130"/>
    </location>
    <ligand>
        <name>NADP(+)</name>
        <dbReference type="ChEBI" id="CHEBI:58349"/>
    </ligand>
</feature>
<evidence type="ECO:0000256" key="2">
    <source>
        <dbReference type="ARBA" id="ARBA00012962"/>
    </source>
</evidence>
<dbReference type="EC" id="1.1.1.25" evidence="2 8"/>
<dbReference type="Pfam" id="PF08501">
    <property type="entry name" value="Shikimate_dh_N"/>
    <property type="match status" value="1"/>
</dbReference>
<dbReference type="RefSeq" id="WP_133545673.1">
    <property type="nucleotide sequence ID" value="NZ_SNYQ01000009.1"/>
</dbReference>
<feature type="active site" description="Proton acceptor" evidence="8">
    <location>
        <position position="65"/>
    </location>
</feature>
<evidence type="ECO:0000256" key="8">
    <source>
        <dbReference type="HAMAP-Rule" id="MF_00222"/>
    </source>
</evidence>
<keyword evidence="4 8" id="KW-0521">NADP</keyword>
<dbReference type="SUPFAM" id="SSF53223">
    <property type="entry name" value="Aminoacid dehydrogenase-like, N-terminal domain"/>
    <property type="match status" value="1"/>
</dbReference>
<dbReference type="Proteomes" id="UP000295657">
    <property type="component" value="Unassembled WGS sequence"/>
</dbReference>
<keyword evidence="6 8" id="KW-0057">Aromatic amino acid biosynthesis</keyword>
<keyword evidence="13" id="KW-1185">Reference proteome</keyword>
<dbReference type="NCBIfam" id="NF001310">
    <property type="entry name" value="PRK00258.1-2"/>
    <property type="match status" value="1"/>
</dbReference>
<feature type="binding site" evidence="8">
    <location>
        <position position="61"/>
    </location>
    <ligand>
        <name>shikimate</name>
        <dbReference type="ChEBI" id="CHEBI:36208"/>
    </ligand>
</feature>
<dbReference type="InterPro" id="IPR011342">
    <property type="entry name" value="Shikimate_DH"/>
</dbReference>
<dbReference type="InterPro" id="IPR046346">
    <property type="entry name" value="Aminoacid_DH-like_N_sf"/>
</dbReference>
<keyword evidence="5 8" id="KW-0560">Oxidoreductase</keyword>
<dbReference type="InterPro" id="IPR036291">
    <property type="entry name" value="NAD(P)-bd_dom_sf"/>
</dbReference>
<evidence type="ECO:0000256" key="5">
    <source>
        <dbReference type="ARBA" id="ARBA00023002"/>
    </source>
</evidence>
<dbReference type="Gene3D" id="3.40.50.720">
    <property type="entry name" value="NAD(P)-binding Rossmann-like Domain"/>
    <property type="match status" value="1"/>
</dbReference>
<feature type="binding site" evidence="8">
    <location>
        <begin position="14"/>
        <end position="16"/>
    </location>
    <ligand>
        <name>shikimate</name>
        <dbReference type="ChEBI" id="CHEBI:36208"/>
    </ligand>
</feature>
<comment type="function">
    <text evidence="8">Involved in the biosynthesis of the chorismate, which leads to the biosynthesis of aromatic amino acids. Catalyzes the reversible NADPH linked reduction of 3-dehydroshikimate (DHSA) to yield shikimate (SA).</text>
</comment>
<dbReference type="GO" id="GO:0019632">
    <property type="term" value="P:shikimate metabolic process"/>
    <property type="evidence" value="ECO:0007669"/>
    <property type="project" value="InterPro"/>
</dbReference>
<dbReference type="CDD" id="cd01065">
    <property type="entry name" value="NAD_bind_Shikimate_DH"/>
    <property type="match status" value="1"/>
</dbReference>
<evidence type="ECO:0000313" key="13">
    <source>
        <dbReference type="Proteomes" id="UP000295657"/>
    </source>
</evidence>
<feature type="domain" description="Quinate/shikimate 5-dehydrogenase/glutamyl-tRNA reductase" evidence="9">
    <location>
        <begin position="120"/>
        <end position="190"/>
    </location>
</feature>
<name>A0A4V3D9G3_9PAST</name>
<comment type="similarity">
    <text evidence="8">Belongs to the shikimate dehydrogenase family.</text>
</comment>
<dbReference type="FunFam" id="3.40.50.10860:FF:000006">
    <property type="entry name" value="Shikimate dehydrogenase (NADP(+))"/>
    <property type="match status" value="1"/>
</dbReference>
<evidence type="ECO:0000259" key="11">
    <source>
        <dbReference type="Pfam" id="PF18317"/>
    </source>
</evidence>
<dbReference type="InterPro" id="IPR022893">
    <property type="entry name" value="Shikimate_DH_fam"/>
</dbReference>
<evidence type="ECO:0000259" key="9">
    <source>
        <dbReference type="Pfam" id="PF01488"/>
    </source>
</evidence>
<feature type="domain" description="SDH C-terminal" evidence="11">
    <location>
        <begin position="238"/>
        <end position="261"/>
    </location>
</feature>
<feature type="binding site" evidence="8">
    <location>
        <position position="102"/>
    </location>
    <ligand>
        <name>shikimate</name>
        <dbReference type="ChEBI" id="CHEBI:36208"/>
    </ligand>
</feature>
<dbReference type="GO" id="GO:0004764">
    <property type="term" value="F:shikimate 3-dehydrogenase (NADP+) activity"/>
    <property type="evidence" value="ECO:0007669"/>
    <property type="project" value="UniProtKB-UniRule"/>
</dbReference>